<evidence type="ECO:0000313" key="1">
    <source>
        <dbReference type="EMBL" id="KAK3027831.1"/>
    </source>
</evidence>
<dbReference type="EMBL" id="JAVXUP010000440">
    <property type="protein sequence ID" value="KAK3027831.1"/>
    <property type="molecule type" value="Genomic_DNA"/>
</dbReference>
<proteinExistence type="predicted"/>
<comment type="caution">
    <text evidence="1">The sequence shown here is derived from an EMBL/GenBank/DDBJ whole genome shotgun (WGS) entry which is preliminary data.</text>
</comment>
<accession>A0AA88WH85</accession>
<sequence>MKLALWCLQPDFVKRPSMSVVVKVLEGVMDVEPGLNYGFLNVPAEKAVAKTSTVSSVLASVLSGPRSTHALDNILGNLSQPAPLVARS</sequence>
<gene>
    <name evidence="1" type="ORF">RJ639_040581</name>
</gene>
<keyword evidence="2" id="KW-1185">Reference proteome</keyword>
<dbReference type="AlphaFoldDB" id="A0AA88WH85"/>
<name>A0AA88WH85_9ASTE</name>
<dbReference type="Proteomes" id="UP001188597">
    <property type="component" value="Unassembled WGS sequence"/>
</dbReference>
<organism evidence="1 2">
    <name type="scientific">Escallonia herrerae</name>
    <dbReference type="NCBI Taxonomy" id="1293975"/>
    <lineage>
        <taxon>Eukaryota</taxon>
        <taxon>Viridiplantae</taxon>
        <taxon>Streptophyta</taxon>
        <taxon>Embryophyta</taxon>
        <taxon>Tracheophyta</taxon>
        <taxon>Spermatophyta</taxon>
        <taxon>Magnoliopsida</taxon>
        <taxon>eudicotyledons</taxon>
        <taxon>Gunneridae</taxon>
        <taxon>Pentapetalae</taxon>
        <taxon>asterids</taxon>
        <taxon>campanulids</taxon>
        <taxon>Escalloniales</taxon>
        <taxon>Escalloniaceae</taxon>
        <taxon>Escallonia</taxon>
    </lineage>
</organism>
<protein>
    <submittedName>
        <fullName evidence="1">Uncharacterized protein</fullName>
    </submittedName>
</protein>
<reference evidence="1" key="1">
    <citation type="submission" date="2022-12" db="EMBL/GenBank/DDBJ databases">
        <title>Draft genome assemblies for two species of Escallonia (Escalloniales).</title>
        <authorList>
            <person name="Chanderbali A."/>
            <person name="Dervinis C."/>
            <person name="Anghel I."/>
            <person name="Soltis D."/>
            <person name="Soltis P."/>
            <person name="Zapata F."/>
        </authorList>
    </citation>
    <scope>NUCLEOTIDE SEQUENCE</scope>
    <source>
        <strain evidence="1">UCBG64.0493</strain>
        <tissue evidence="1">Leaf</tissue>
    </source>
</reference>
<evidence type="ECO:0000313" key="2">
    <source>
        <dbReference type="Proteomes" id="UP001188597"/>
    </source>
</evidence>